<dbReference type="EMBL" id="AFIG01000003">
    <property type="protein sequence ID" value="EGL53161.1"/>
    <property type="molecule type" value="Genomic_DNA"/>
</dbReference>
<protein>
    <submittedName>
        <fullName evidence="1">Uncharacterized protein</fullName>
    </submittedName>
</protein>
<name>F5T264_9GAMM</name>
<organism evidence="1 2">
    <name type="scientific">Methylophaga aminisulfidivorans MP</name>
    <dbReference type="NCBI Taxonomy" id="1026882"/>
    <lineage>
        <taxon>Bacteria</taxon>
        <taxon>Pseudomonadati</taxon>
        <taxon>Pseudomonadota</taxon>
        <taxon>Gammaproteobacteria</taxon>
        <taxon>Thiotrichales</taxon>
        <taxon>Piscirickettsiaceae</taxon>
        <taxon>Methylophaga</taxon>
    </lineage>
</organism>
<dbReference type="Proteomes" id="UP000003544">
    <property type="component" value="Unassembled WGS sequence"/>
</dbReference>
<evidence type="ECO:0000313" key="1">
    <source>
        <dbReference type="EMBL" id="EGL53161.1"/>
    </source>
</evidence>
<gene>
    <name evidence="1" type="ORF">MAMP_00497</name>
</gene>
<reference evidence="1 2" key="1">
    <citation type="journal article" date="2011" name="J. Bacteriol.">
        <title>Draft genome sequence of Methylophaga aminisulfidivorans MP T.</title>
        <authorList>
            <person name="Han G.H."/>
            <person name="Kim W."/>
            <person name="Chun J."/>
            <person name="Kim S.W."/>
        </authorList>
    </citation>
    <scope>NUCLEOTIDE SEQUENCE [LARGE SCALE GENOMIC DNA]</scope>
    <source>
        <strain evidence="2">MP(T)</strain>
    </source>
</reference>
<sequence length="39" mass="4297">MLVRILHLCVLLVDIVHIVAHWLKHNKAINQTAVAGSVA</sequence>
<accession>F5T264</accession>
<comment type="caution">
    <text evidence="1">The sequence shown here is derived from an EMBL/GenBank/DDBJ whole genome shotgun (WGS) entry which is preliminary data.</text>
</comment>
<evidence type="ECO:0000313" key="2">
    <source>
        <dbReference type="Proteomes" id="UP000003544"/>
    </source>
</evidence>
<keyword evidence="2" id="KW-1185">Reference proteome</keyword>
<proteinExistence type="predicted"/>
<dbReference type="AlphaFoldDB" id="F5T264"/>